<organism evidence="1 2">
    <name type="scientific">Mycolicibacterium chlorophenolicum</name>
    <dbReference type="NCBI Taxonomy" id="37916"/>
    <lineage>
        <taxon>Bacteria</taxon>
        <taxon>Bacillati</taxon>
        <taxon>Actinomycetota</taxon>
        <taxon>Actinomycetes</taxon>
        <taxon>Mycobacteriales</taxon>
        <taxon>Mycobacteriaceae</taxon>
        <taxon>Mycolicibacterium</taxon>
    </lineage>
</organism>
<dbReference type="PATRIC" id="fig|37916.4.peg.1536"/>
<keyword evidence="2" id="KW-1185">Reference proteome</keyword>
<evidence type="ECO:0000313" key="1">
    <source>
        <dbReference type="EMBL" id="KMO80673.1"/>
    </source>
</evidence>
<dbReference type="AlphaFoldDB" id="A0A0J6WFA1"/>
<sequence>MDNPREGRNTMRQNIIAILSAADEPLSTAQVYAALAQCLTTSSVRRHPATHERVYRQLLSLQRNGTVQRTSKHGRHVCWSMATGQRLAVPVASNGPSDITGLQPAAQECGAGRDHPTASPARALDVSGRIAVRTSDETVTMTYGRPGIDRCRAVIGQHGYTTMLRVQLNYNALTADDIEAVERAIAEIACRMVRLAAAQRHANSPLFGVAHVIENLNRRRL</sequence>
<accession>A0A0J6WFA1</accession>
<dbReference type="InterPro" id="IPR036388">
    <property type="entry name" value="WH-like_DNA-bd_sf"/>
</dbReference>
<gene>
    <name evidence="1" type="ORF">MCHLDSM_01637</name>
</gene>
<protein>
    <submittedName>
        <fullName evidence="1">Uncharacterized protein</fullName>
    </submittedName>
</protein>
<proteinExistence type="predicted"/>
<reference evidence="1 2" key="1">
    <citation type="journal article" date="2015" name="Genome Biol. Evol.">
        <title>Characterization of Three Mycobacterium spp. with Potential Use in Bioremediation by Genome Sequencing and Comparative Genomics.</title>
        <authorList>
            <person name="Das S."/>
            <person name="Pettersson B.M."/>
            <person name="Behra P.R."/>
            <person name="Ramesh M."/>
            <person name="Dasgupta S."/>
            <person name="Bhattacharya A."/>
            <person name="Kirsebom L.A."/>
        </authorList>
    </citation>
    <scope>NUCLEOTIDE SEQUENCE [LARGE SCALE GENOMIC DNA]</scope>
    <source>
        <strain evidence="1 2">DSM 43826</strain>
    </source>
</reference>
<dbReference type="Proteomes" id="UP000036513">
    <property type="component" value="Unassembled WGS sequence"/>
</dbReference>
<comment type="caution">
    <text evidence="1">The sequence shown here is derived from an EMBL/GenBank/DDBJ whole genome shotgun (WGS) entry which is preliminary data.</text>
</comment>
<evidence type="ECO:0000313" key="2">
    <source>
        <dbReference type="Proteomes" id="UP000036513"/>
    </source>
</evidence>
<dbReference type="Gene3D" id="1.10.10.10">
    <property type="entry name" value="Winged helix-like DNA-binding domain superfamily/Winged helix DNA-binding domain"/>
    <property type="match status" value="1"/>
</dbReference>
<dbReference type="EMBL" id="JYNL01000015">
    <property type="protein sequence ID" value="KMO80673.1"/>
    <property type="molecule type" value="Genomic_DNA"/>
</dbReference>
<name>A0A0J6WFA1_9MYCO</name>